<name>A0A6J2W848_CHACN</name>
<evidence type="ECO:0000259" key="9">
    <source>
        <dbReference type="Pfam" id="PF25107"/>
    </source>
</evidence>
<dbReference type="InterPro" id="IPR056475">
    <property type="entry name" value="GBD_Hemicentin/VWA7"/>
</dbReference>
<dbReference type="Pfam" id="PF25107">
    <property type="entry name" value="VWA7_N"/>
    <property type="match status" value="1"/>
</dbReference>
<dbReference type="Pfam" id="PF25106">
    <property type="entry name" value="VWA_4"/>
    <property type="match status" value="1"/>
</dbReference>
<dbReference type="InterPro" id="IPR036465">
    <property type="entry name" value="vWFA_dom_sf"/>
</dbReference>
<sequence>MRYSLALLFVLLGQGLAFHPTRVTSDSRSHTDITEEALLGEAVESCKAVATAEGKDFTPPVEQTAEKVLDACLKALEGSNAVSAARFRELLDDIITANTLVDTNLLNSAPHHFSDEAFIKARNLITEGVVSIRASLQEDNMAAARRTLGAVSHTLQDFYSHSNWVELGNTKPYASLLRPDLPMENLADPDTPTCRKCEEFVCPNLILPNILKSNILTSGYDESLGITKPAGKCSHGDLFSVGIHKDDPESDLHDLAAKLATDATVDLLRNIRNTAGDHRFLKMLGISRSSVVCFVIDTTGSMRDDIAEVRRLTNEIVDKKRGTNDEPSLYILALFNDPGVGPVTSTANVEEFKKMLAEIVVNGGGDKPEKSLSGLQLALTTAPPSSEIYLFTDAPAKDTELEGAVRSLIDSTKTKVSFLLTNILSRRRKRSALSNSENILYEKLAKLSGGLAIEVSKSTLPLATGIILDAVSSSLVNLFQVSREPGKDETFSFLVDPSVHNVSIYVTGFSVSFTLKSPTGVSQESTVKSGPLGKISAVGNLHIVHLTEQTGTWQISIRSTRPYNIRVIGHSVLDFLYKFIRHFKGLHPGFVEIEGRPSAELSVLDATGSSTLRPSIRELDRGTFFAFFPTLPDGPFTLQLRGKSDGHSFQRETTNQIQASQISVQVQRILILHPGVPLSVPFNVTASGNVGTATIQVRATQNFVASFTPSSVTLAAGSSATGTLNLLASPSTPSGSACTITIVAESTGTGQSNYAIVHTTVMSMITDLKPPTCVELHRSPKCPIWEISLAMSDGDGTGIEKIFHRGADGNITSTVTDTQTLVTFSASCCEESVEFVAVDHVGNAGTCSFTISTPPKST</sequence>
<dbReference type="InterPro" id="IPR057615">
    <property type="entry name" value="Ig_VWA7"/>
</dbReference>
<dbReference type="InterPro" id="IPR052577">
    <property type="entry name" value="VWA7"/>
</dbReference>
<accession>A0A6J2W848</accession>
<dbReference type="Gene3D" id="3.40.50.410">
    <property type="entry name" value="von Willebrand factor, type A domain"/>
    <property type="match status" value="1"/>
</dbReference>
<evidence type="ECO:0000256" key="3">
    <source>
        <dbReference type="ARBA" id="ARBA00022729"/>
    </source>
</evidence>
<dbReference type="PANTHER" id="PTHR14905:SF18">
    <property type="entry name" value="VON WILLEBRAND FACTOR A DOMAIN-CONTAINING 10, TANDEM DUPLICATE 1-RELATED"/>
    <property type="match status" value="1"/>
</dbReference>
<feature type="domain" description="Hemicentin/VWA7 galactose-binding" evidence="6">
    <location>
        <begin position="476"/>
        <end position="571"/>
    </location>
</feature>
<dbReference type="InterPro" id="IPR056861">
    <property type="entry name" value="HMCN1-like_VWA"/>
</dbReference>
<feature type="chain" id="PRO_5026707254" evidence="5">
    <location>
        <begin position="18"/>
        <end position="858"/>
    </location>
</feature>
<feature type="signal peptide" evidence="5">
    <location>
        <begin position="1"/>
        <end position="17"/>
    </location>
</feature>
<dbReference type="InParanoid" id="A0A6J2W848"/>
<evidence type="ECO:0000259" key="7">
    <source>
        <dbReference type="Pfam" id="PF23619"/>
    </source>
</evidence>
<evidence type="ECO:0000256" key="1">
    <source>
        <dbReference type="ARBA" id="ARBA00004613"/>
    </source>
</evidence>
<feature type="domain" description="VWA7 N-terminal" evidence="9">
    <location>
        <begin position="64"/>
        <end position="281"/>
    </location>
</feature>
<dbReference type="PANTHER" id="PTHR14905">
    <property type="entry name" value="NG37"/>
    <property type="match status" value="1"/>
</dbReference>
<comment type="subcellular location">
    <subcellularLocation>
        <location evidence="1">Secreted</location>
    </subcellularLocation>
</comment>
<protein>
    <submittedName>
        <fullName evidence="11">von Willebrand factor A domain-containing protein 7-like</fullName>
    </submittedName>
</protein>
<dbReference type="InterPro" id="IPR056862">
    <property type="entry name" value="VWA7_N"/>
</dbReference>
<dbReference type="RefSeq" id="XP_030640142.1">
    <property type="nucleotide sequence ID" value="XM_030784282.1"/>
</dbReference>
<evidence type="ECO:0000313" key="11">
    <source>
        <dbReference type="RefSeq" id="XP_030640142.1"/>
    </source>
</evidence>
<dbReference type="SUPFAM" id="SSF53300">
    <property type="entry name" value="vWA-like"/>
    <property type="match status" value="1"/>
</dbReference>
<dbReference type="OrthoDB" id="301415at2759"/>
<keyword evidence="3 5" id="KW-0732">Signal</keyword>
<keyword evidence="4" id="KW-0325">Glycoprotein</keyword>
<dbReference type="Pfam" id="PF23619">
    <property type="entry name" value="Ig_VWA7"/>
    <property type="match status" value="1"/>
</dbReference>
<evidence type="ECO:0000256" key="2">
    <source>
        <dbReference type="ARBA" id="ARBA00022525"/>
    </source>
</evidence>
<dbReference type="GO" id="GO:0005576">
    <property type="term" value="C:extracellular region"/>
    <property type="evidence" value="ECO:0007669"/>
    <property type="project" value="UniProtKB-SubCell"/>
</dbReference>
<feature type="domain" description="Hemicentin-1-like von Willebrand factor A" evidence="8">
    <location>
        <begin position="292"/>
        <end position="457"/>
    </location>
</feature>
<organism evidence="10 11">
    <name type="scientific">Chanos chanos</name>
    <name type="common">Milkfish</name>
    <name type="synonym">Mugil chanos</name>
    <dbReference type="NCBI Taxonomy" id="29144"/>
    <lineage>
        <taxon>Eukaryota</taxon>
        <taxon>Metazoa</taxon>
        <taxon>Chordata</taxon>
        <taxon>Craniata</taxon>
        <taxon>Vertebrata</taxon>
        <taxon>Euteleostomi</taxon>
        <taxon>Actinopterygii</taxon>
        <taxon>Neopterygii</taxon>
        <taxon>Teleostei</taxon>
        <taxon>Ostariophysi</taxon>
        <taxon>Gonorynchiformes</taxon>
        <taxon>Chanidae</taxon>
        <taxon>Chanos</taxon>
    </lineage>
</organism>
<dbReference type="Pfam" id="PF23560">
    <property type="entry name" value="GBD_Hemicentin"/>
    <property type="match status" value="1"/>
</dbReference>
<keyword evidence="10" id="KW-1185">Reference proteome</keyword>
<proteinExistence type="predicted"/>
<evidence type="ECO:0000256" key="4">
    <source>
        <dbReference type="ARBA" id="ARBA00023180"/>
    </source>
</evidence>
<keyword evidence="2" id="KW-0964">Secreted</keyword>
<evidence type="ECO:0000313" key="10">
    <source>
        <dbReference type="Proteomes" id="UP000504632"/>
    </source>
</evidence>
<gene>
    <name evidence="11" type="primary">LOC115820645</name>
</gene>
<dbReference type="GeneID" id="115820645"/>
<reference evidence="11" key="1">
    <citation type="submission" date="2025-08" db="UniProtKB">
        <authorList>
            <consortium name="RefSeq"/>
        </authorList>
    </citation>
    <scope>IDENTIFICATION</scope>
</reference>
<feature type="domain" description="VWA7 Ig-like" evidence="7">
    <location>
        <begin position="663"/>
        <end position="762"/>
    </location>
</feature>
<evidence type="ECO:0000259" key="6">
    <source>
        <dbReference type="Pfam" id="PF23560"/>
    </source>
</evidence>
<evidence type="ECO:0000256" key="5">
    <source>
        <dbReference type="SAM" id="SignalP"/>
    </source>
</evidence>
<dbReference type="Proteomes" id="UP000504632">
    <property type="component" value="Chromosome 9"/>
</dbReference>
<evidence type="ECO:0000259" key="8">
    <source>
        <dbReference type="Pfam" id="PF25106"/>
    </source>
</evidence>
<dbReference type="AlphaFoldDB" id="A0A6J2W848"/>